<evidence type="ECO:0000313" key="2">
    <source>
        <dbReference type="Proteomes" id="UP001372338"/>
    </source>
</evidence>
<organism evidence="1 2">
    <name type="scientific">Crotalaria pallida</name>
    <name type="common">Smooth rattlebox</name>
    <name type="synonym">Crotalaria striata</name>
    <dbReference type="NCBI Taxonomy" id="3830"/>
    <lineage>
        <taxon>Eukaryota</taxon>
        <taxon>Viridiplantae</taxon>
        <taxon>Streptophyta</taxon>
        <taxon>Embryophyta</taxon>
        <taxon>Tracheophyta</taxon>
        <taxon>Spermatophyta</taxon>
        <taxon>Magnoliopsida</taxon>
        <taxon>eudicotyledons</taxon>
        <taxon>Gunneridae</taxon>
        <taxon>Pentapetalae</taxon>
        <taxon>rosids</taxon>
        <taxon>fabids</taxon>
        <taxon>Fabales</taxon>
        <taxon>Fabaceae</taxon>
        <taxon>Papilionoideae</taxon>
        <taxon>50 kb inversion clade</taxon>
        <taxon>genistoids sensu lato</taxon>
        <taxon>core genistoids</taxon>
        <taxon>Crotalarieae</taxon>
        <taxon>Crotalaria</taxon>
    </lineage>
</organism>
<evidence type="ECO:0000313" key="1">
    <source>
        <dbReference type="EMBL" id="KAK7251460.1"/>
    </source>
</evidence>
<proteinExistence type="predicted"/>
<sequence>MISNSEAFKIVNNGERFLESGEEREGEVDAAVLDLAVDRGKSTGDGRKGGADDYVDYEDSWDDDYDRFGETFPDNDEKMQVEMSHANITKGQLNKNQTLVII</sequence>
<comment type="caution">
    <text evidence="1">The sequence shown here is derived from an EMBL/GenBank/DDBJ whole genome shotgun (WGS) entry which is preliminary data.</text>
</comment>
<dbReference type="EMBL" id="JAYWIO010000007">
    <property type="protein sequence ID" value="KAK7251460.1"/>
    <property type="molecule type" value="Genomic_DNA"/>
</dbReference>
<name>A0AAN9E9F8_CROPI</name>
<accession>A0AAN9E9F8</accession>
<dbReference type="AlphaFoldDB" id="A0AAN9E9F8"/>
<dbReference type="Proteomes" id="UP001372338">
    <property type="component" value="Unassembled WGS sequence"/>
</dbReference>
<keyword evidence="2" id="KW-1185">Reference proteome</keyword>
<gene>
    <name evidence="1" type="ORF">RIF29_34684</name>
</gene>
<reference evidence="1 2" key="1">
    <citation type="submission" date="2024-01" db="EMBL/GenBank/DDBJ databases">
        <title>The genomes of 5 underutilized Papilionoideae crops provide insights into root nodulation and disease resistanc.</title>
        <authorList>
            <person name="Yuan L."/>
        </authorList>
    </citation>
    <scope>NUCLEOTIDE SEQUENCE [LARGE SCALE GENOMIC DNA]</scope>
    <source>
        <strain evidence="1">ZHUSHIDOU_FW_LH</strain>
        <tissue evidence="1">Leaf</tissue>
    </source>
</reference>
<protein>
    <submittedName>
        <fullName evidence="1">Uncharacterized protein</fullName>
    </submittedName>
</protein>